<evidence type="ECO:0000256" key="2">
    <source>
        <dbReference type="SAM" id="MobiDB-lite"/>
    </source>
</evidence>
<evidence type="ECO:0000313" key="4">
    <source>
        <dbReference type="EMBL" id="KAH3832233.1"/>
    </source>
</evidence>
<protein>
    <recommendedName>
        <fullName evidence="3">Cerebral cavernous malformations 2 harmonin-homology domain-containing protein</fullName>
    </recommendedName>
</protein>
<dbReference type="InterPro" id="IPR011993">
    <property type="entry name" value="PH-like_dom_sf"/>
</dbReference>
<evidence type="ECO:0000313" key="5">
    <source>
        <dbReference type="Proteomes" id="UP000828390"/>
    </source>
</evidence>
<comment type="caution">
    <text evidence="4">The sequence shown here is derived from an EMBL/GenBank/DDBJ whole genome shotgun (WGS) entry which is preliminary data.</text>
</comment>
<feature type="compositionally biased region" description="Low complexity" evidence="2">
    <location>
        <begin position="193"/>
        <end position="206"/>
    </location>
</feature>
<dbReference type="Gene3D" id="1.20.1160.20">
    <property type="match status" value="1"/>
</dbReference>
<feature type="domain" description="Cerebral cavernous malformations 2 harmonin-homology" evidence="3">
    <location>
        <begin position="221"/>
        <end position="303"/>
    </location>
</feature>
<dbReference type="InterPro" id="IPR026159">
    <property type="entry name" value="Malcavernin"/>
</dbReference>
<dbReference type="Pfam" id="PF16545">
    <property type="entry name" value="CCM2_C"/>
    <property type="match status" value="1"/>
</dbReference>
<dbReference type="EMBL" id="JAIWYP010000004">
    <property type="protein sequence ID" value="KAH3832233.1"/>
    <property type="molecule type" value="Genomic_DNA"/>
</dbReference>
<comment type="similarity">
    <text evidence="1">Belongs to the CCM2 family.</text>
</comment>
<dbReference type="Gene3D" id="2.30.29.30">
    <property type="entry name" value="Pleckstrin-homology domain (PH domain)/Phosphotyrosine-binding domain (PTB)"/>
    <property type="match status" value="1"/>
</dbReference>
<feature type="region of interest" description="Disordered" evidence="2">
    <location>
        <begin position="191"/>
        <end position="222"/>
    </location>
</feature>
<organism evidence="4 5">
    <name type="scientific">Dreissena polymorpha</name>
    <name type="common">Zebra mussel</name>
    <name type="synonym">Mytilus polymorpha</name>
    <dbReference type="NCBI Taxonomy" id="45954"/>
    <lineage>
        <taxon>Eukaryota</taxon>
        <taxon>Metazoa</taxon>
        <taxon>Spiralia</taxon>
        <taxon>Lophotrochozoa</taxon>
        <taxon>Mollusca</taxon>
        <taxon>Bivalvia</taxon>
        <taxon>Autobranchia</taxon>
        <taxon>Heteroconchia</taxon>
        <taxon>Euheterodonta</taxon>
        <taxon>Imparidentia</taxon>
        <taxon>Neoheterodontei</taxon>
        <taxon>Myida</taxon>
        <taxon>Dreissenoidea</taxon>
        <taxon>Dreissenidae</taxon>
        <taxon>Dreissena</taxon>
    </lineage>
</organism>
<reference evidence="4" key="1">
    <citation type="journal article" date="2019" name="bioRxiv">
        <title>The Genome of the Zebra Mussel, Dreissena polymorpha: A Resource for Invasive Species Research.</title>
        <authorList>
            <person name="McCartney M.A."/>
            <person name="Auch B."/>
            <person name="Kono T."/>
            <person name="Mallez S."/>
            <person name="Zhang Y."/>
            <person name="Obille A."/>
            <person name="Becker A."/>
            <person name="Abrahante J.E."/>
            <person name="Garbe J."/>
            <person name="Badalamenti J.P."/>
            <person name="Herman A."/>
            <person name="Mangelson H."/>
            <person name="Liachko I."/>
            <person name="Sullivan S."/>
            <person name="Sone E.D."/>
            <person name="Koren S."/>
            <person name="Silverstein K.A.T."/>
            <person name="Beckman K.B."/>
            <person name="Gohl D.M."/>
        </authorList>
    </citation>
    <scope>NUCLEOTIDE SEQUENCE</scope>
    <source>
        <strain evidence="4">Duluth1</strain>
        <tissue evidence="4">Whole animal</tissue>
    </source>
</reference>
<name>A0A9D4K3C5_DREPO</name>
<dbReference type="PANTHER" id="PTHR21642:SF6">
    <property type="entry name" value="CEREBRAL CAVERNOUS MALFORMATIONS 2 HARMONIN-HOMOLOGY DOMAIN-CONTAINING PROTEIN"/>
    <property type="match status" value="1"/>
</dbReference>
<sequence length="387" mass="43549">MWGSRASVNSLLESRRPLRHIALTTTGLDHEMTLLQDNPDHRVEFEIKYLGDIPGVPGHTDTTNRTEVLKIIDRGKKQGLVPLQLSTDQDAVLHLGTESIKITRRDGAEDELQHYKLHDIAQVCYVDEDGQHILAVTHGTPEILNMTVLLCDSQEQAEGVHCLWGYCFQLVYEDAMIKLIEDTIDSTIDVFDPKTSTPGTGSTKSTYIGDPHPPPSVTPSDTSTQAEILHKYMWQLKTKLKIDELVQFSDMWKNWNFAKSKLLEFCESLYTLFGLERTYLLSGLLPFIPAKDVDIFNDFLQKHEISLPRHGHGTLSSLNGYPAFYTSSISDMSINSNMTMNDADLDSSDRDYNELDNMGKKFESIELSVGDTAQTYFPQAGSRNGKV</sequence>
<proteinExistence type="inferred from homology"/>
<dbReference type="AlphaFoldDB" id="A0A9D4K3C5"/>
<keyword evidence="5" id="KW-1185">Reference proteome</keyword>
<gene>
    <name evidence="4" type="ORF">DPMN_105514</name>
</gene>
<dbReference type="InterPro" id="IPR032375">
    <property type="entry name" value="CCM2_C"/>
</dbReference>
<evidence type="ECO:0000256" key="1">
    <source>
        <dbReference type="ARBA" id="ARBA00010822"/>
    </source>
</evidence>
<accession>A0A9D4K3C5</accession>
<dbReference type="Proteomes" id="UP000828390">
    <property type="component" value="Unassembled WGS sequence"/>
</dbReference>
<dbReference type="PANTHER" id="PTHR21642">
    <property type="entry name" value="CEREBRAL CAVERNOUS MALFORMATIONS PROTEIN 2 HOMOLOG"/>
    <property type="match status" value="1"/>
</dbReference>
<evidence type="ECO:0000259" key="3">
    <source>
        <dbReference type="Pfam" id="PF16545"/>
    </source>
</evidence>
<reference evidence="4" key="2">
    <citation type="submission" date="2020-11" db="EMBL/GenBank/DDBJ databases">
        <authorList>
            <person name="McCartney M.A."/>
            <person name="Auch B."/>
            <person name="Kono T."/>
            <person name="Mallez S."/>
            <person name="Becker A."/>
            <person name="Gohl D.M."/>
            <person name="Silverstein K.A.T."/>
            <person name="Koren S."/>
            <person name="Bechman K.B."/>
            <person name="Herman A."/>
            <person name="Abrahante J.E."/>
            <person name="Garbe J."/>
        </authorList>
    </citation>
    <scope>NUCLEOTIDE SEQUENCE</scope>
    <source>
        <strain evidence="4">Duluth1</strain>
        <tissue evidence="4">Whole animal</tissue>
    </source>
</reference>